<dbReference type="PANTHER" id="PTHR33747:SF1">
    <property type="entry name" value="ADENYLATE CYCLASE-ASSOCIATED CAP C-TERMINAL DOMAIN-CONTAINING PROTEIN"/>
    <property type="match status" value="1"/>
</dbReference>
<dbReference type="EMBL" id="LSNE01000005">
    <property type="protein sequence ID" value="KXI28959.1"/>
    <property type="molecule type" value="Genomic_DNA"/>
</dbReference>
<organism evidence="1 2">
    <name type="scientific">Paraglaciecola hydrolytica</name>
    <dbReference type="NCBI Taxonomy" id="1799789"/>
    <lineage>
        <taxon>Bacteria</taxon>
        <taxon>Pseudomonadati</taxon>
        <taxon>Pseudomonadota</taxon>
        <taxon>Gammaproteobacteria</taxon>
        <taxon>Alteromonadales</taxon>
        <taxon>Alteromonadaceae</taxon>
        <taxon>Paraglaciecola</taxon>
    </lineage>
</organism>
<protein>
    <recommendedName>
        <fullName evidence="3">SecC motif-containing protein</fullName>
    </recommendedName>
</protein>
<dbReference type="InterPro" id="IPR004027">
    <property type="entry name" value="SEC_C_motif"/>
</dbReference>
<dbReference type="AlphaFoldDB" id="A0A136A155"/>
<name>A0A136A155_9ALTE</name>
<dbReference type="RefSeq" id="WP_068375879.1">
    <property type="nucleotide sequence ID" value="NZ_LSNE01000005.1"/>
</dbReference>
<sequence>MTTTIMPSMTISEIIADLSDFQEGILPTDALHNAAQQWHECWPEIRTVMQQFSSNPSSLSEAQNNLLFMGVLLAVQQQEYQAYPLFLTLCDRDDQYDSELEAVFGDALTELFPSFFYILSQNDIDLLNQLIGSQSSGGYVKSAAMFAIFAKYESGQITHDKLVQFIRAWLDLFVTDASEVSAHFLASLAASCIDHDLQQFKQELVELATDFKIDPDYISPMEIEDWLAMEQNSIKSGFIRTQFNVIDELSHWAAYRTPEENKIRQAELLEKLTELRQNSPQIFDDMDELADDWIYDMPPMPYIAPDKIGRNDPCPCGSGKKYKKCCME</sequence>
<evidence type="ECO:0008006" key="3">
    <source>
        <dbReference type="Google" id="ProtNLM"/>
    </source>
</evidence>
<dbReference type="SUPFAM" id="SSF103642">
    <property type="entry name" value="Sec-C motif"/>
    <property type="match status" value="1"/>
</dbReference>
<dbReference type="PANTHER" id="PTHR33747">
    <property type="entry name" value="UPF0225 PROTEIN SCO1677"/>
    <property type="match status" value="1"/>
</dbReference>
<dbReference type="Gene3D" id="3.10.450.50">
    <property type="match status" value="1"/>
</dbReference>
<proteinExistence type="predicted"/>
<evidence type="ECO:0000313" key="1">
    <source>
        <dbReference type="EMBL" id="KXI28959.1"/>
    </source>
</evidence>
<dbReference type="Proteomes" id="UP000070299">
    <property type="component" value="Unassembled WGS sequence"/>
</dbReference>
<dbReference type="OrthoDB" id="1551443at2"/>
<gene>
    <name evidence="1" type="ORF">AX660_12320</name>
</gene>
<accession>A0A136A155</accession>
<comment type="caution">
    <text evidence="1">The sequence shown here is derived from an EMBL/GenBank/DDBJ whole genome shotgun (WGS) entry which is preliminary data.</text>
</comment>
<dbReference type="Pfam" id="PF02810">
    <property type="entry name" value="SEC-C"/>
    <property type="match status" value="1"/>
</dbReference>
<dbReference type="InterPro" id="IPR010602">
    <property type="entry name" value="DUF1186"/>
</dbReference>
<dbReference type="Pfam" id="PF06685">
    <property type="entry name" value="DUF1186"/>
    <property type="match status" value="1"/>
</dbReference>
<evidence type="ECO:0000313" key="2">
    <source>
        <dbReference type="Proteomes" id="UP000070299"/>
    </source>
</evidence>
<keyword evidence="2" id="KW-1185">Reference proteome</keyword>
<reference evidence="2" key="1">
    <citation type="submission" date="2016-02" db="EMBL/GenBank/DDBJ databases">
        <authorList>
            <person name="Schultz-Johansen M."/>
            <person name="Glaring M.A."/>
            <person name="Bech P.K."/>
            <person name="Stougaard P."/>
        </authorList>
    </citation>
    <scope>NUCLEOTIDE SEQUENCE [LARGE SCALE GENOMIC DNA]</scope>
    <source>
        <strain evidence="2">S66</strain>
    </source>
</reference>
<dbReference type="STRING" id="1799789.AX660_12320"/>